<keyword evidence="1" id="KW-0812">Transmembrane</keyword>
<accession>A0A0E0LWW2</accession>
<dbReference type="STRING" id="4537.A0A0E0LWW2"/>
<sequence>MAHHANRSKQVIIKSNKGCRFVGWYRFVKRSDVDSLYVIDGAVTFIFGLIVLRDDHRMHSRAAL</sequence>
<reference evidence="2" key="2">
    <citation type="submission" date="2018-05" db="EMBL/GenBank/DDBJ databases">
        <title>OpunRS2 (Oryza punctata Reference Sequence Version 2).</title>
        <authorList>
            <person name="Zhang J."/>
            <person name="Kudrna D."/>
            <person name="Lee S."/>
            <person name="Talag J."/>
            <person name="Welchert J."/>
            <person name="Wing R.A."/>
        </authorList>
    </citation>
    <scope>NUCLEOTIDE SEQUENCE [LARGE SCALE GENOMIC DNA]</scope>
</reference>
<name>A0A0E0LWW2_ORYPU</name>
<dbReference type="HOGENOM" id="CLU_2871609_0_0_1"/>
<keyword evidence="1" id="KW-1133">Transmembrane helix</keyword>
<keyword evidence="1" id="KW-0472">Membrane</keyword>
<feature type="transmembrane region" description="Helical" evidence="1">
    <location>
        <begin position="35"/>
        <end position="52"/>
    </location>
</feature>
<dbReference type="Proteomes" id="UP000026962">
    <property type="component" value="Chromosome 8"/>
</dbReference>
<dbReference type="AlphaFoldDB" id="A0A0E0LWW2"/>
<dbReference type="EnsemblPlants" id="OPUNC08G18620.1">
    <property type="protein sequence ID" value="OPUNC08G18620.1"/>
    <property type="gene ID" value="OPUNC08G18620"/>
</dbReference>
<protein>
    <submittedName>
        <fullName evidence="2">Uncharacterized protein</fullName>
    </submittedName>
</protein>
<evidence type="ECO:0000313" key="2">
    <source>
        <dbReference type="EnsemblPlants" id="OPUNC08G18620.1"/>
    </source>
</evidence>
<dbReference type="Gramene" id="OPUNC08G18620.1">
    <property type="protein sequence ID" value="OPUNC08G18620.1"/>
    <property type="gene ID" value="OPUNC08G18620"/>
</dbReference>
<evidence type="ECO:0000313" key="3">
    <source>
        <dbReference type="Proteomes" id="UP000026962"/>
    </source>
</evidence>
<proteinExistence type="predicted"/>
<reference evidence="2" key="1">
    <citation type="submission" date="2015-04" db="UniProtKB">
        <authorList>
            <consortium name="EnsemblPlants"/>
        </authorList>
    </citation>
    <scope>IDENTIFICATION</scope>
</reference>
<keyword evidence="3" id="KW-1185">Reference proteome</keyword>
<organism evidence="2">
    <name type="scientific">Oryza punctata</name>
    <name type="common">Red rice</name>
    <dbReference type="NCBI Taxonomy" id="4537"/>
    <lineage>
        <taxon>Eukaryota</taxon>
        <taxon>Viridiplantae</taxon>
        <taxon>Streptophyta</taxon>
        <taxon>Embryophyta</taxon>
        <taxon>Tracheophyta</taxon>
        <taxon>Spermatophyta</taxon>
        <taxon>Magnoliopsida</taxon>
        <taxon>Liliopsida</taxon>
        <taxon>Poales</taxon>
        <taxon>Poaceae</taxon>
        <taxon>BOP clade</taxon>
        <taxon>Oryzoideae</taxon>
        <taxon>Oryzeae</taxon>
        <taxon>Oryzinae</taxon>
        <taxon>Oryza</taxon>
    </lineage>
</organism>
<evidence type="ECO:0000256" key="1">
    <source>
        <dbReference type="SAM" id="Phobius"/>
    </source>
</evidence>